<feature type="compositionally biased region" description="Basic and acidic residues" evidence="1">
    <location>
        <begin position="671"/>
        <end position="687"/>
    </location>
</feature>
<dbReference type="Pfam" id="PF08237">
    <property type="entry name" value="PE-PPE"/>
    <property type="match status" value="1"/>
</dbReference>
<dbReference type="Proteomes" id="UP000465304">
    <property type="component" value="Unassembled WGS sequence"/>
</dbReference>
<dbReference type="InterPro" id="IPR029058">
    <property type="entry name" value="AB_hydrolase_fold"/>
</dbReference>
<evidence type="ECO:0000256" key="1">
    <source>
        <dbReference type="SAM" id="MobiDB-lite"/>
    </source>
</evidence>
<sequence length="765" mass="82882">MHSALRPYVTTGIALVGTGAIALAPLAPPAQVQGTPTMSKQVSQQVTLSAKVITINPSPDAVDMSEQLGGSYCPDANTCVELEYMPIWSLPGQYTLGVDALRDALTGYPGEDITIFGFSEGATVASQWLAAHLEDPVAYPAPENLTFVVIGNPTRKYGGSGVPWGQQWPEDSGFNVIDVMNQYDPTGDLPANPFNILATLNATMGFFTNHLGNGYTDVDIDDPANSRWEEDGIEYVFAPSPNLPLLEPLRAFGLDELADELDAPLRYIIEQGYNRDDRITLPDYDPQPSPFNIPINLVEMFANVPANMVAGTNRFANAMRDSGSWWVYTPVNVLGWDPANPEMTRAFVDFLLPIPSLSTPIGIAADYWARANLPMNEGCTGTGRTQCLNPNDLTDQMFKVMIWDLYNPDGYTFDGPITPPVNPVSENEGYWGQELGEDGEPVEWYGETIYLEPFAELTSFWEYLNAPPEGIETPSLSDHLGAAQNLFEALMVTWYPFVPKSQIWNPNETFFAHLVRPFAKILCPDCNEVDPFMPADWEVGTDIPAGAYIPPSVKDLYDPETGEYIGEPIEDAEDSSESQSILASLFSTEEAEATEEEATDEAETEEATDVVSTAVQNLREKFEQAPAAEEETPASEDVTEEVSEEAPAEEDVDDTASETPVDTDDDAEEQSDGKTDSGADSDPKPEASDDASEDKDAADDAKDDAKDSGEEAGGKHRKGDDSDSKKSESKSDSKSESKSDSKSDSGSGSDKKSSASSNSGGGSDD</sequence>
<dbReference type="Gene3D" id="3.40.50.1820">
    <property type="entry name" value="alpha/beta hydrolase"/>
    <property type="match status" value="1"/>
</dbReference>
<dbReference type="EMBL" id="BLLB01000002">
    <property type="protein sequence ID" value="GFH03364.1"/>
    <property type="molecule type" value="Genomic_DNA"/>
</dbReference>
<comment type="caution">
    <text evidence="3">The sequence shown here is derived from an EMBL/GenBank/DDBJ whole genome shotgun (WGS) entry which is preliminary data.</text>
</comment>
<name>A0A7I9ZQR7_9MYCO</name>
<proteinExistence type="predicted"/>
<dbReference type="SUPFAM" id="SSF53474">
    <property type="entry name" value="alpha/beta-Hydrolases"/>
    <property type="match status" value="1"/>
</dbReference>
<dbReference type="AlphaFoldDB" id="A0A7I9ZQR7"/>
<evidence type="ECO:0000313" key="3">
    <source>
        <dbReference type="EMBL" id="GFH03364.1"/>
    </source>
</evidence>
<feature type="compositionally biased region" description="Acidic residues" evidence="1">
    <location>
        <begin position="589"/>
        <end position="608"/>
    </location>
</feature>
<feature type="compositionally biased region" description="Basic and acidic residues" evidence="1">
    <location>
        <begin position="694"/>
        <end position="753"/>
    </location>
</feature>
<evidence type="ECO:0000313" key="4">
    <source>
        <dbReference type="Proteomes" id="UP000465304"/>
    </source>
</evidence>
<evidence type="ECO:0000259" key="2">
    <source>
        <dbReference type="Pfam" id="PF08237"/>
    </source>
</evidence>
<keyword evidence="4" id="KW-1185">Reference proteome</keyword>
<reference evidence="3 4" key="1">
    <citation type="journal article" date="2019" name="Emerg. Microbes Infect.">
        <title>Comprehensive subspecies identification of 175 nontuberculous mycobacteria species based on 7547 genomic profiles.</title>
        <authorList>
            <person name="Matsumoto Y."/>
            <person name="Kinjo T."/>
            <person name="Motooka D."/>
            <person name="Nabeya D."/>
            <person name="Jung N."/>
            <person name="Uechi K."/>
            <person name="Horii T."/>
            <person name="Iida T."/>
            <person name="Fujita J."/>
            <person name="Nakamura S."/>
        </authorList>
    </citation>
    <scope>NUCLEOTIDE SEQUENCE [LARGE SCALE GENOMIC DNA]</scope>
    <source>
        <strain evidence="3 4">JCM 30996</strain>
    </source>
</reference>
<organism evidence="3 4">
    <name type="scientific">Mycolicibacterium hippocampi</name>
    <dbReference type="NCBI Taxonomy" id="659824"/>
    <lineage>
        <taxon>Bacteria</taxon>
        <taxon>Bacillati</taxon>
        <taxon>Actinomycetota</taxon>
        <taxon>Actinomycetes</taxon>
        <taxon>Mycobacteriales</taxon>
        <taxon>Mycobacteriaceae</taxon>
        <taxon>Mycolicibacterium</taxon>
    </lineage>
</organism>
<feature type="domain" description="PE-PPE" evidence="2">
    <location>
        <begin position="97"/>
        <end position="273"/>
    </location>
</feature>
<feature type="compositionally biased region" description="Acidic residues" evidence="1">
    <location>
        <begin position="628"/>
        <end position="670"/>
    </location>
</feature>
<feature type="region of interest" description="Disordered" evidence="1">
    <location>
        <begin position="586"/>
        <end position="765"/>
    </location>
</feature>
<protein>
    <recommendedName>
        <fullName evidence="2">PE-PPE domain-containing protein</fullName>
    </recommendedName>
</protein>
<dbReference type="InterPro" id="IPR013228">
    <property type="entry name" value="PE-PPE_C"/>
</dbReference>
<accession>A0A7I9ZQR7</accession>
<gene>
    <name evidence="3" type="ORF">MHIP_38470</name>
</gene>